<evidence type="ECO:0000313" key="2">
    <source>
        <dbReference type="EMBL" id="BDR56853.1"/>
    </source>
</evidence>
<reference evidence="2 3" key="1">
    <citation type="journal article" date="2023" name="Microbiol. Spectr.">
        <title>Symbiosis of Carpenter Bees with Uncharacterized Lactic Acid Bacteria Showing NAD Auxotrophy.</title>
        <authorList>
            <person name="Kawasaki S."/>
            <person name="Ozawa K."/>
            <person name="Mori T."/>
            <person name="Yamamoto A."/>
            <person name="Ito M."/>
            <person name="Ohkuma M."/>
            <person name="Sakamoto M."/>
            <person name="Matsutani M."/>
        </authorList>
    </citation>
    <scope>NUCLEOTIDE SEQUENCE [LARGE SCALE GENOMIC DNA]</scope>
    <source>
        <strain evidence="2 3">KimC2</strain>
    </source>
</reference>
<keyword evidence="1" id="KW-0472">Membrane</keyword>
<dbReference type="RefSeq" id="WP_317695399.1">
    <property type="nucleotide sequence ID" value="NZ_AP026801.1"/>
</dbReference>
<keyword evidence="1" id="KW-1133">Transmembrane helix</keyword>
<dbReference type="Proteomes" id="UP001321804">
    <property type="component" value="Chromosome"/>
</dbReference>
<dbReference type="AlphaFoldDB" id="A0AAU9DSZ2"/>
<keyword evidence="3" id="KW-1185">Reference proteome</keyword>
<dbReference type="EMBL" id="AP026801">
    <property type="protein sequence ID" value="BDR56853.1"/>
    <property type="molecule type" value="Genomic_DNA"/>
</dbReference>
<keyword evidence="1" id="KW-0812">Transmembrane</keyword>
<gene>
    <name evidence="2" type="ORF">KIMC2_14150</name>
</gene>
<proteinExistence type="predicted"/>
<dbReference type="KEGG" id="xak:KIMC2_14150"/>
<feature type="transmembrane region" description="Helical" evidence="1">
    <location>
        <begin position="6"/>
        <end position="27"/>
    </location>
</feature>
<organism evidence="2 3">
    <name type="scientific">Xylocopilactobacillus apis</name>
    <dbReference type="NCBI Taxonomy" id="2932183"/>
    <lineage>
        <taxon>Bacteria</taxon>
        <taxon>Bacillati</taxon>
        <taxon>Bacillota</taxon>
        <taxon>Bacilli</taxon>
        <taxon>Lactobacillales</taxon>
        <taxon>Lactobacillaceae</taxon>
        <taxon>Xylocopilactobacillus</taxon>
    </lineage>
</organism>
<evidence type="ECO:0000313" key="3">
    <source>
        <dbReference type="Proteomes" id="UP001321804"/>
    </source>
</evidence>
<evidence type="ECO:0000256" key="1">
    <source>
        <dbReference type="SAM" id="Phobius"/>
    </source>
</evidence>
<accession>A0AAU9DSZ2</accession>
<name>A0AAU9DSZ2_9LACO</name>
<sequence length="42" mass="4709">MSSKTILAWMMGLVVVGMAAAAVHNLIEKINEWTKVKKKHDK</sequence>
<protein>
    <submittedName>
        <fullName evidence="2">Uncharacterized protein</fullName>
    </submittedName>
</protein>